<gene>
    <name evidence="2" type="primary">DRHN1R</name>
</gene>
<feature type="region of interest" description="Disordered" evidence="1">
    <location>
        <begin position="136"/>
        <end position="155"/>
    </location>
</feature>
<protein>
    <submittedName>
        <fullName evidence="2">DRHN1R protein</fullName>
    </submittedName>
</protein>
<organism evidence="2 3">
    <name type="scientific">Human herpesvirus 6B</name>
    <name type="common">HHV-6 variant B</name>
    <name type="synonym">Human B lymphotropic virus</name>
    <dbReference type="NCBI Taxonomy" id="32604"/>
    <lineage>
        <taxon>Viruses</taxon>
        <taxon>Duplodnaviria</taxon>
        <taxon>Heunggongvirae</taxon>
        <taxon>Peploviricota</taxon>
        <taxon>Herviviricetes</taxon>
        <taxon>Herpesvirales</taxon>
        <taxon>Orthoherpesviridae</taxon>
        <taxon>Betaherpesvirinae</taxon>
        <taxon>Roseolovirus</taxon>
        <taxon>Roseolovirus humanbeta6b</taxon>
    </lineage>
</organism>
<sequence>MSSVVFDEPSTHSPSTRSPSTRSPSTRSPSTRSASTRSPSTRSPCGRRPSPPLARVRIASSVAAALTHRSLERIWVSRALAANPSGDPTRWRSWRPCTDPDGVLGTSTAATVGGSVLPGADSYSRTVWTACREPGAATRSGHGLARGPIAPRRAGSRCVRPSSACVALS</sequence>
<name>Q9WSY9_HHV6H</name>
<dbReference type="Proteomes" id="UP000142685">
    <property type="component" value="Segment"/>
</dbReference>
<organismHost>
    <name type="scientific">Homo sapiens</name>
    <name type="common">Human</name>
    <dbReference type="NCBI Taxonomy" id="9606"/>
</organismHost>
<feature type="region of interest" description="Disordered" evidence="1">
    <location>
        <begin position="1"/>
        <end position="54"/>
    </location>
</feature>
<evidence type="ECO:0000313" key="2">
    <source>
        <dbReference type="EMBL" id="BAA78322.1"/>
    </source>
</evidence>
<dbReference type="PIR" id="T44061">
    <property type="entry name" value="T44061"/>
</dbReference>
<proteinExistence type="predicted"/>
<evidence type="ECO:0000313" key="3">
    <source>
        <dbReference type="Proteomes" id="UP000142685"/>
    </source>
</evidence>
<dbReference type="EMBL" id="AB021506">
    <property type="protein sequence ID" value="BAA78322.1"/>
    <property type="molecule type" value="Genomic_DNA"/>
</dbReference>
<reference evidence="2 3" key="1">
    <citation type="journal article" date="1999" name="J. Virol.">
        <title>Comparison of the complete DNA sequences of human herpesvirus 6 variants A and B.</title>
        <authorList>
            <person name="Isegawa Y."/>
            <person name="Mukai T."/>
            <person name="Nakano K."/>
            <person name="Kagawa M."/>
            <person name="Chen J."/>
            <person name="Mori Y."/>
            <person name="Sunagawa T."/>
            <person name="Kawanishi K."/>
            <person name="Sashihara J."/>
            <person name="Hata A."/>
            <person name="Zou P."/>
            <person name="Kosuge H."/>
            <person name="Yamanishi K."/>
        </authorList>
    </citation>
    <scope>NUCLEOTIDE SEQUENCE [LARGE SCALE GENOMIC DNA]</scope>
    <source>
        <strain evidence="2">HST</strain>
    </source>
</reference>
<accession>Q9WSY9</accession>
<evidence type="ECO:0000256" key="1">
    <source>
        <dbReference type="SAM" id="MobiDB-lite"/>
    </source>
</evidence>
<feature type="compositionally biased region" description="Low complexity" evidence="1">
    <location>
        <begin position="11"/>
        <end position="54"/>
    </location>
</feature>